<dbReference type="InterPro" id="IPR040079">
    <property type="entry name" value="Glutathione_S-Trfase"/>
</dbReference>
<dbReference type="InterPro" id="IPR036249">
    <property type="entry name" value="Thioredoxin-like_sf"/>
</dbReference>
<dbReference type="SUPFAM" id="SSF47616">
    <property type="entry name" value="GST C-terminal domain-like"/>
    <property type="match status" value="1"/>
</dbReference>
<comment type="catalytic activity">
    <reaction evidence="4">
        <text>RX + glutathione = an S-substituted glutathione + a halide anion + H(+)</text>
        <dbReference type="Rhea" id="RHEA:16437"/>
        <dbReference type="ChEBI" id="CHEBI:15378"/>
        <dbReference type="ChEBI" id="CHEBI:16042"/>
        <dbReference type="ChEBI" id="CHEBI:17792"/>
        <dbReference type="ChEBI" id="CHEBI:57925"/>
        <dbReference type="ChEBI" id="CHEBI:90779"/>
        <dbReference type="EC" id="2.5.1.18"/>
    </reaction>
</comment>
<dbReference type="PROSITE" id="PS50405">
    <property type="entry name" value="GST_CTER"/>
    <property type="match status" value="1"/>
</dbReference>
<dbReference type="Pfam" id="PF13409">
    <property type="entry name" value="GST_N_2"/>
    <property type="match status" value="1"/>
</dbReference>
<organism evidence="6 7">
    <name type="scientific">Paraconiothyrium brasiliense</name>
    <dbReference type="NCBI Taxonomy" id="300254"/>
    <lineage>
        <taxon>Eukaryota</taxon>
        <taxon>Fungi</taxon>
        <taxon>Dikarya</taxon>
        <taxon>Ascomycota</taxon>
        <taxon>Pezizomycotina</taxon>
        <taxon>Dothideomycetes</taxon>
        <taxon>Pleosporomycetidae</taxon>
        <taxon>Pleosporales</taxon>
        <taxon>Massarineae</taxon>
        <taxon>Didymosphaeriaceae</taxon>
        <taxon>Paraconiothyrium</taxon>
    </lineage>
</organism>
<dbReference type="PANTHER" id="PTHR44051:SF20">
    <property type="entry name" value="GLUTATHIONE TRANSFERASE 1 (EUROFUNG)"/>
    <property type="match status" value="1"/>
</dbReference>
<evidence type="ECO:0000259" key="5">
    <source>
        <dbReference type="PROSITE" id="PS50405"/>
    </source>
</evidence>
<accession>A0ABR3RK03</accession>
<evidence type="ECO:0000256" key="3">
    <source>
        <dbReference type="ARBA" id="ARBA00022679"/>
    </source>
</evidence>
<feature type="domain" description="GST C-terminal" evidence="5">
    <location>
        <begin position="108"/>
        <end position="239"/>
    </location>
</feature>
<evidence type="ECO:0000256" key="4">
    <source>
        <dbReference type="ARBA" id="ARBA00047960"/>
    </source>
</evidence>
<dbReference type="SFLD" id="SFLDS00019">
    <property type="entry name" value="Glutathione_Transferase_(cytos"/>
    <property type="match status" value="1"/>
</dbReference>
<dbReference type="InterPro" id="IPR004046">
    <property type="entry name" value="GST_C"/>
</dbReference>
<keyword evidence="3" id="KW-0808">Transferase</keyword>
<comment type="caution">
    <text evidence="6">The sequence shown here is derived from an EMBL/GenBank/DDBJ whole genome shotgun (WGS) entry which is preliminary data.</text>
</comment>
<evidence type="ECO:0000313" key="6">
    <source>
        <dbReference type="EMBL" id="KAL1604774.1"/>
    </source>
</evidence>
<dbReference type="InterPro" id="IPR036282">
    <property type="entry name" value="Glutathione-S-Trfase_C_sf"/>
</dbReference>
<evidence type="ECO:0000256" key="2">
    <source>
        <dbReference type="ARBA" id="ARBA00012452"/>
    </source>
</evidence>
<proteinExistence type="inferred from homology"/>
<gene>
    <name evidence="6" type="ORF">SLS60_004314</name>
</gene>
<dbReference type="Gene3D" id="1.20.1050.130">
    <property type="match status" value="1"/>
</dbReference>
<evidence type="ECO:0000256" key="1">
    <source>
        <dbReference type="ARBA" id="ARBA00007409"/>
    </source>
</evidence>
<protein>
    <recommendedName>
        <fullName evidence="2">glutathione transferase</fullName>
        <ecNumber evidence="2">2.5.1.18</ecNumber>
    </recommendedName>
</protein>
<dbReference type="SFLD" id="SFLDG00358">
    <property type="entry name" value="Main_(cytGST)"/>
    <property type="match status" value="1"/>
</dbReference>
<dbReference type="InterPro" id="IPR004045">
    <property type="entry name" value="Glutathione_S-Trfase_N"/>
</dbReference>
<dbReference type="Proteomes" id="UP001521785">
    <property type="component" value="Unassembled WGS sequence"/>
</dbReference>
<evidence type="ECO:0000313" key="7">
    <source>
        <dbReference type="Proteomes" id="UP001521785"/>
    </source>
</evidence>
<dbReference type="Pfam" id="PF00043">
    <property type="entry name" value="GST_C"/>
    <property type="match status" value="1"/>
</dbReference>
<dbReference type="EMBL" id="JAKJXO020000005">
    <property type="protein sequence ID" value="KAL1604774.1"/>
    <property type="molecule type" value="Genomic_DNA"/>
</dbReference>
<sequence>MAQLSDIVTGDPTYDGRVILYIIKADQTSYINYIKPLILAAELDCPHVISVIDTKDEWYYKIHPERYVPALRDQDPETKQEVVVFESTACLQYLADRFDTDGYWSGRTAWEKAAVLSWTAYQTAGLGATAKYWLYFLKGFPSRDKPDPPMRAVEKLHQNVLKQWDIMEARLQNPGQQYVALPDRPTIADLSYFPFAMPWMFKFLGVNIEDWPNIQAWGERMLERSAVQTILKKGPTYGH</sequence>
<dbReference type="InterPro" id="IPR010987">
    <property type="entry name" value="Glutathione-S-Trfase_C-like"/>
</dbReference>
<dbReference type="EC" id="2.5.1.18" evidence="2"/>
<dbReference type="PANTHER" id="PTHR44051">
    <property type="entry name" value="GLUTATHIONE S-TRANSFERASE-RELATED"/>
    <property type="match status" value="1"/>
</dbReference>
<keyword evidence="7" id="KW-1185">Reference proteome</keyword>
<comment type="similarity">
    <text evidence="1">Belongs to the GST superfamily.</text>
</comment>
<name>A0ABR3RK03_9PLEO</name>
<dbReference type="SUPFAM" id="SSF52833">
    <property type="entry name" value="Thioredoxin-like"/>
    <property type="match status" value="1"/>
</dbReference>
<reference evidence="6 7" key="1">
    <citation type="submission" date="2024-02" db="EMBL/GenBank/DDBJ databases">
        <title>De novo assembly and annotation of 12 fungi associated with fruit tree decline syndrome in Ontario, Canada.</title>
        <authorList>
            <person name="Sulman M."/>
            <person name="Ellouze W."/>
            <person name="Ilyukhin E."/>
        </authorList>
    </citation>
    <scope>NUCLEOTIDE SEQUENCE [LARGE SCALE GENOMIC DNA]</scope>
    <source>
        <strain evidence="6 7">M42-189</strain>
    </source>
</reference>